<evidence type="ECO:0000313" key="1">
    <source>
        <dbReference type="EMBL" id="KAJ2805626.1"/>
    </source>
</evidence>
<accession>A0ACC1LC06</accession>
<dbReference type="EMBL" id="JANBUP010001455">
    <property type="protein sequence ID" value="KAJ2805626.1"/>
    <property type="molecule type" value="Genomic_DNA"/>
</dbReference>
<organism evidence="1 2">
    <name type="scientific">Coemansia furcata</name>
    <dbReference type="NCBI Taxonomy" id="417177"/>
    <lineage>
        <taxon>Eukaryota</taxon>
        <taxon>Fungi</taxon>
        <taxon>Fungi incertae sedis</taxon>
        <taxon>Zoopagomycota</taxon>
        <taxon>Kickxellomycotina</taxon>
        <taxon>Kickxellomycetes</taxon>
        <taxon>Kickxellales</taxon>
        <taxon>Kickxellaceae</taxon>
        <taxon>Coemansia</taxon>
    </lineage>
</organism>
<name>A0ACC1LC06_9FUNG</name>
<evidence type="ECO:0000313" key="2">
    <source>
        <dbReference type="Proteomes" id="UP001140096"/>
    </source>
</evidence>
<protein>
    <submittedName>
        <fullName evidence="1">Uncharacterized protein</fullName>
    </submittedName>
</protein>
<keyword evidence="2" id="KW-1185">Reference proteome</keyword>
<sequence length="415" mass="46417">MDMTDNDYKEELSKIVLRAKRHSETRSINTHRPDTLYASVDEEDEDDDKVSDSREDADCSVNADADSNADAGTESDEDAGADTDEDAVSNEDENADSDDGVDAYASSDGDVDSDKDSDEDADADKDSDEDTNTDAAENADTDSATDEDSDADTNTNEDWDDTFVLEADISAFMQRVNQMGPLIVEGNDDGDYDMIRPNLNKTTDPYVLRANITAFVQRIKQMAPLVDDIELRPRPYLLYEKCTDLYGSLVTQLFQLSKHVTYNDRELFPVPLKLQPNQICDLEEIGDFTHLYFGTKSDQSPFVQLAQRSVLTLRSLRIGHSSYSGLGDFILDTKGGYVSYPHMLTLSLVRTDNADSAEYPTLPGAVPFPNLRHLLMDITYPFTDDMLFRGNAATLEHLKMRMDYHSYNTVSKHNV</sequence>
<dbReference type="Proteomes" id="UP001140096">
    <property type="component" value="Unassembled WGS sequence"/>
</dbReference>
<comment type="caution">
    <text evidence="1">The sequence shown here is derived from an EMBL/GenBank/DDBJ whole genome shotgun (WGS) entry which is preliminary data.</text>
</comment>
<feature type="non-terminal residue" evidence="1">
    <location>
        <position position="415"/>
    </location>
</feature>
<proteinExistence type="predicted"/>
<gene>
    <name evidence="1" type="ORF">H4S07_003975</name>
</gene>
<reference evidence="1" key="1">
    <citation type="submission" date="2022-07" db="EMBL/GenBank/DDBJ databases">
        <title>Phylogenomic reconstructions and comparative analyses of Kickxellomycotina fungi.</title>
        <authorList>
            <person name="Reynolds N.K."/>
            <person name="Stajich J.E."/>
            <person name="Barry K."/>
            <person name="Grigoriev I.V."/>
            <person name="Crous P."/>
            <person name="Smith M.E."/>
        </authorList>
    </citation>
    <scope>NUCLEOTIDE SEQUENCE</scope>
    <source>
        <strain evidence="1">CBS 102833</strain>
    </source>
</reference>